<dbReference type="EMBL" id="SWKV01000015">
    <property type="protein sequence ID" value="KAF3042656.1"/>
    <property type="molecule type" value="Genomic_DNA"/>
</dbReference>
<evidence type="ECO:0000259" key="2">
    <source>
        <dbReference type="Pfam" id="PF01936"/>
    </source>
</evidence>
<feature type="compositionally biased region" description="Acidic residues" evidence="1">
    <location>
        <begin position="148"/>
        <end position="157"/>
    </location>
</feature>
<dbReference type="Pfam" id="PF01936">
    <property type="entry name" value="NYN"/>
    <property type="match status" value="1"/>
</dbReference>
<dbReference type="Gene3D" id="3.30.420.610">
    <property type="entry name" value="LOTUS domain-like"/>
    <property type="match status" value="1"/>
</dbReference>
<dbReference type="Gene3D" id="3.40.50.1010">
    <property type="entry name" value="5'-nuclease"/>
    <property type="match status" value="1"/>
</dbReference>
<evidence type="ECO:0000313" key="4">
    <source>
        <dbReference type="Proteomes" id="UP000758155"/>
    </source>
</evidence>
<reference evidence="3" key="1">
    <citation type="submission" date="2019-04" db="EMBL/GenBank/DDBJ databases">
        <title>Sequencing of skin fungus with MAO and IRED activity.</title>
        <authorList>
            <person name="Marsaioli A.J."/>
            <person name="Bonatto J.M.C."/>
            <person name="Reis Junior O."/>
        </authorList>
    </citation>
    <scope>NUCLEOTIDE SEQUENCE</scope>
    <source>
        <strain evidence="3">28M1</strain>
    </source>
</reference>
<dbReference type="InterPro" id="IPR021139">
    <property type="entry name" value="NYN"/>
</dbReference>
<feature type="region of interest" description="Disordered" evidence="1">
    <location>
        <begin position="148"/>
        <end position="184"/>
    </location>
</feature>
<protein>
    <recommendedName>
        <fullName evidence="2">NYN domain-containing protein</fullName>
    </recommendedName>
</protein>
<proteinExistence type="predicted"/>
<feature type="compositionally biased region" description="Basic and acidic residues" evidence="1">
    <location>
        <begin position="158"/>
        <end position="175"/>
    </location>
</feature>
<comment type="caution">
    <text evidence="3">The sequence shown here is derived from an EMBL/GenBank/DDBJ whole genome shotgun (WGS) entry which is preliminary data.</text>
</comment>
<dbReference type="PANTHER" id="PTHR35811">
    <property type="entry name" value="SLR1870 PROTEIN"/>
    <property type="match status" value="1"/>
</dbReference>
<organism evidence="3 4">
    <name type="scientific">Didymella heteroderae</name>
    <dbReference type="NCBI Taxonomy" id="1769908"/>
    <lineage>
        <taxon>Eukaryota</taxon>
        <taxon>Fungi</taxon>
        <taxon>Dikarya</taxon>
        <taxon>Ascomycota</taxon>
        <taxon>Pezizomycotina</taxon>
        <taxon>Dothideomycetes</taxon>
        <taxon>Pleosporomycetidae</taxon>
        <taxon>Pleosporales</taxon>
        <taxon>Pleosporineae</taxon>
        <taxon>Didymellaceae</taxon>
        <taxon>Didymella</taxon>
    </lineage>
</organism>
<keyword evidence="4" id="KW-1185">Reference proteome</keyword>
<dbReference type="CDD" id="cd10146">
    <property type="entry name" value="LabA_like_C"/>
    <property type="match status" value="1"/>
</dbReference>
<feature type="domain" description="NYN" evidence="2">
    <location>
        <begin position="5"/>
        <end position="138"/>
    </location>
</feature>
<dbReference type="GO" id="GO:0004540">
    <property type="term" value="F:RNA nuclease activity"/>
    <property type="evidence" value="ECO:0007669"/>
    <property type="project" value="InterPro"/>
</dbReference>
<evidence type="ECO:0000313" key="3">
    <source>
        <dbReference type="EMBL" id="KAF3042656.1"/>
    </source>
</evidence>
<evidence type="ECO:0000256" key="1">
    <source>
        <dbReference type="SAM" id="MobiDB-lite"/>
    </source>
</evidence>
<dbReference type="InterPro" id="IPR041966">
    <property type="entry name" value="LOTUS-like"/>
</dbReference>
<gene>
    <name evidence="3" type="ORF">E8E12_005399</name>
</gene>
<sequence length="299" mass="32744">MTDANIAVLIDADNVSSKHIGGLMAEIANIGKASVRRIYGDWTSDQMKGWKECLLNHSFTPMQQFAYTTGKNATDGAMIIDAMDLLYTGRFSTFCIISSDSNFTRLAGRIREQGVTVYGFGKRNTVNAFVAACDKFVYFDVLSGLESDEEESPEEIPEDARTRETMPGRLPRLDRGPPGNHQIPFRTPTAPAAMAKHPVGNIRIPFGKPRPLDRAALEGLRKAIASSIGDDSEYAYLAEVGIRLARISPDPNARNYGYQNPRGLVEASGIADLKTKTLEGKPPVALVRLKESHEGIRPS</sequence>
<dbReference type="OrthoDB" id="5205629at2759"/>
<dbReference type="AlphaFoldDB" id="A0A9P4WVE0"/>
<accession>A0A9P4WVE0</accession>
<name>A0A9P4WVE0_9PLEO</name>
<dbReference type="Proteomes" id="UP000758155">
    <property type="component" value="Unassembled WGS sequence"/>
</dbReference>
<dbReference type="PANTHER" id="PTHR35811:SF1">
    <property type="entry name" value="HTH OST-TYPE DOMAIN-CONTAINING PROTEIN"/>
    <property type="match status" value="1"/>
</dbReference>
<dbReference type="CDD" id="cd11297">
    <property type="entry name" value="PIN_LabA-like_N_1"/>
    <property type="match status" value="1"/>
</dbReference>